<keyword evidence="6 15" id="KW-0347">Helicase</keyword>
<dbReference type="PANTHER" id="PTHR11070:SF59">
    <property type="entry name" value="DNA 3'-5' HELICASE"/>
    <property type="match status" value="1"/>
</dbReference>
<comment type="catalytic activity">
    <reaction evidence="14">
        <text>ATP + H2O = ADP + phosphate + H(+)</text>
        <dbReference type="Rhea" id="RHEA:13065"/>
        <dbReference type="ChEBI" id="CHEBI:15377"/>
        <dbReference type="ChEBI" id="CHEBI:15378"/>
        <dbReference type="ChEBI" id="CHEBI:30616"/>
        <dbReference type="ChEBI" id="CHEBI:43474"/>
        <dbReference type="ChEBI" id="CHEBI:456216"/>
        <dbReference type="EC" id="5.6.2.4"/>
    </reaction>
</comment>
<feature type="binding site" evidence="15">
    <location>
        <begin position="47"/>
        <end position="54"/>
    </location>
    <ligand>
        <name>ATP</name>
        <dbReference type="ChEBI" id="CHEBI:30616"/>
    </ligand>
</feature>
<organism evidence="19 20">
    <name type="scientific">Nocardia macrotermitis</name>
    <dbReference type="NCBI Taxonomy" id="2585198"/>
    <lineage>
        <taxon>Bacteria</taxon>
        <taxon>Bacillati</taxon>
        <taxon>Actinomycetota</taxon>
        <taxon>Actinomycetes</taxon>
        <taxon>Mycobacteriales</taxon>
        <taxon>Nocardiaceae</taxon>
        <taxon>Nocardia</taxon>
    </lineage>
</organism>
<evidence type="ECO:0000256" key="4">
    <source>
        <dbReference type="ARBA" id="ARBA00022763"/>
    </source>
</evidence>
<feature type="compositionally biased region" description="Basic and acidic residues" evidence="16">
    <location>
        <begin position="602"/>
        <end position="744"/>
    </location>
</feature>
<evidence type="ECO:0000256" key="10">
    <source>
        <dbReference type="ARBA" id="ARBA00023204"/>
    </source>
</evidence>
<evidence type="ECO:0000256" key="13">
    <source>
        <dbReference type="ARBA" id="ARBA00034808"/>
    </source>
</evidence>
<comment type="similarity">
    <text evidence="1">Belongs to the helicase family. UvrD subfamily.</text>
</comment>
<dbReference type="InterPro" id="IPR027417">
    <property type="entry name" value="P-loop_NTPase"/>
</dbReference>
<dbReference type="GO" id="GO:0005524">
    <property type="term" value="F:ATP binding"/>
    <property type="evidence" value="ECO:0007669"/>
    <property type="project" value="UniProtKB-UniRule"/>
</dbReference>
<keyword evidence="2" id="KW-0540">Nuclease</keyword>
<dbReference type="GO" id="GO:0043138">
    <property type="term" value="F:3'-5' DNA helicase activity"/>
    <property type="evidence" value="ECO:0007669"/>
    <property type="project" value="UniProtKB-EC"/>
</dbReference>
<dbReference type="EMBL" id="WEGK01000015">
    <property type="protein sequence ID" value="MQY22890.1"/>
    <property type="molecule type" value="Genomic_DNA"/>
</dbReference>
<feature type="region of interest" description="Disordered" evidence="16">
    <location>
        <begin position="365"/>
        <end position="387"/>
    </location>
</feature>
<dbReference type="PROSITE" id="PS51198">
    <property type="entry name" value="UVRD_HELICASE_ATP_BIND"/>
    <property type="match status" value="1"/>
</dbReference>
<evidence type="ECO:0000256" key="12">
    <source>
        <dbReference type="ARBA" id="ARBA00034617"/>
    </source>
</evidence>
<evidence type="ECO:0000256" key="11">
    <source>
        <dbReference type="ARBA" id="ARBA00023235"/>
    </source>
</evidence>
<evidence type="ECO:0000256" key="14">
    <source>
        <dbReference type="ARBA" id="ARBA00048988"/>
    </source>
</evidence>
<dbReference type="SUPFAM" id="SSF52540">
    <property type="entry name" value="P-loop containing nucleoside triphosphate hydrolases"/>
    <property type="match status" value="1"/>
</dbReference>
<name>A0A7K0DAT4_9NOCA</name>
<dbReference type="InterPro" id="IPR014016">
    <property type="entry name" value="UvrD-like_ATP-bd"/>
</dbReference>
<dbReference type="PANTHER" id="PTHR11070">
    <property type="entry name" value="UVRD / RECB / PCRA DNA HELICASE FAMILY MEMBER"/>
    <property type="match status" value="1"/>
</dbReference>
<dbReference type="OrthoDB" id="5240387at2"/>
<keyword evidence="7" id="KW-0269">Exonuclease</keyword>
<dbReference type="Gene3D" id="3.40.50.300">
    <property type="entry name" value="P-loop containing nucleotide triphosphate hydrolases"/>
    <property type="match status" value="2"/>
</dbReference>
<dbReference type="GO" id="GO:0003677">
    <property type="term" value="F:DNA binding"/>
    <property type="evidence" value="ECO:0007669"/>
    <property type="project" value="UniProtKB-KW"/>
</dbReference>
<feature type="domain" description="UvrD-like helicase ATP-binding" evidence="17">
    <location>
        <begin position="26"/>
        <end position="351"/>
    </location>
</feature>
<dbReference type="InterPro" id="IPR014017">
    <property type="entry name" value="DNA_helicase_UvrD-like_C"/>
</dbReference>
<sequence>MRSDGAVRLVRRGETAPRPREWGADVRMLFAGGAGADPGWRPWQVLGGPGTGKTSLLVDIAVDRIVSGADPESILLLTHSKQAALRARNAITRQVAAAVVADVGGVPGAMREPLVRTVHSYAFAIVRMQAEANGNPPPRLLTGAEQDVVLREMLRGELEDIQAGPGGPYGGAMELWPQRLHPALGTLGFAEQLRDLMLRATERGLGPEDLIDLGRLHDRPEWVAAGRFAERYEQAMLLRWSVGIEAPEASAPALDAAELVGAALDAFVLEPGLLDAERSRIHCLLVDDAQHLDPLAAQLVRVIGGGGATAVIAGDPDQAVYTFRGADPQFLTDLETRPERRILLRDNHRAASIIDDVVTRIRGRMPGRSAHRVDSSTEPSLPEENSSDRFDVADFEYEDVAGLGYLESGIDPSTVELTEPNFAVQVLTTPAKEAALIADHLRRAHLTDGVPWSRMAVVVRSVPLSLAPLRRALLAAGVPVLQPKPDVPLARRRGAGWMLLSLRALLAAARERPDLFTEDDALDLLTGPLGGADQISLRRLRRGIRRTILERTRRQDPTDPWAAAGEPRDQSMEMREGPDRGDSPAAPETYPDTSRSAGDSPAPHREAPHREAPHREAPHREVLDREAPDREAPDREAPDREAPDREAPDREAPDREAPDREAPDREAPDREAPDREAPDREAPDREAPDREAPDREAPDREAPDREAPDREALDREALDREAPDREALDREAQDREAPDRDRPSRRGKPLGDSGDLEFDDDTLDSERFADLDRSSAQVLRELITGTGDTAILERLTDVESAPLRRVLTAVRRADKAMRRGAGLEDVLWALWTASRLERRWVGQSERGGAGAMQADRDLDAAVGLFDAAAAYVDRLPRATLEGFVEYLEQQEIPQDSAPPTESGGAVAIVSAHTAAGREWDVVAVAGVQEGIWPNLRPRGTLLGVEDLVDLLAGVGFPGEQLSRSAPILAEERRLLLLACSRARRSLLVTAVESVSGDRDLVPSRFLAELDATAGSGEPGRIPPPVDPGRALVMQALIAELRTVACDPEDTPQRRHRAARQLARLARARVRGAHPDEWYGTADLSSQLPLWGQDEGPVALSPSTVELLSTCPLRWALERHGGNDGENPYAVKGNLVHTLVQALAGHVAEAEVKAALVRAWKAVDPTSDDDGPHSWHSRLDLHRTEEMLDTFLAWLRNTRAELTQLGVEVPVDCVLPARTADEYPVRIRGRVDRVERDALGRFVIVDVKTGKTPISKQAAQDHAQLATYQVAAAAGALDDTGADPQPGGARLVYVAKPSAKEGAAQRLQAALDDESIQQWRDTIHDAAAATRGPSYLAVRNDGCRHCTVAGSCPVQDAGRQVTEE</sequence>
<feature type="region of interest" description="Disordered" evidence="16">
    <location>
        <begin position="550"/>
        <end position="760"/>
    </location>
</feature>
<keyword evidence="3 15" id="KW-0547">Nucleotide-binding</keyword>
<evidence type="ECO:0000313" key="19">
    <source>
        <dbReference type="EMBL" id="MQY22890.1"/>
    </source>
</evidence>
<dbReference type="Pfam" id="PF00580">
    <property type="entry name" value="UvrD-helicase"/>
    <property type="match status" value="1"/>
</dbReference>
<evidence type="ECO:0000256" key="9">
    <source>
        <dbReference type="ARBA" id="ARBA00023125"/>
    </source>
</evidence>
<evidence type="ECO:0000256" key="16">
    <source>
        <dbReference type="SAM" id="MobiDB-lite"/>
    </source>
</evidence>
<evidence type="ECO:0000313" key="20">
    <source>
        <dbReference type="Proteomes" id="UP000438448"/>
    </source>
</evidence>
<keyword evidence="10" id="KW-0234">DNA repair</keyword>
<evidence type="ECO:0000256" key="1">
    <source>
        <dbReference type="ARBA" id="ARBA00009922"/>
    </source>
</evidence>
<proteinExistence type="inferred from homology"/>
<dbReference type="Pfam" id="PF13361">
    <property type="entry name" value="UvrD_C"/>
    <property type="match status" value="1"/>
</dbReference>
<keyword evidence="9" id="KW-0238">DNA-binding</keyword>
<gene>
    <name evidence="19" type="primary">rep_5</name>
    <name evidence="19" type="ORF">NRB20_60140</name>
</gene>
<dbReference type="InterPro" id="IPR000212">
    <property type="entry name" value="DNA_helicase_UvrD/REP"/>
</dbReference>
<dbReference type="Gene3D" id="3.90.320.10">
    <property type="match status" value="1"/>
</dbReference>
<keyword evidence="8 15" id="KW-0067">ATP-binding</keyword>
<keyword evidence="11" id="KW-0413">Isomerase</keyword>
<feature type="domain" description="UvrD-like helicase C-terminal" evidence="18">
    <location>
        <begin position="378"/>
        <end position="916"/>
    </location>
</feature>
<dbReference type="GO" id="GO:0005829">
    <property type="term" value="C:cytosol"/>
    <property type="evidence" value="ECO:0007669"/>
    <property type="project" value="TreeGrafter"/>
</dbReference>
<dbReference type="RefSeq" id="WP_153414714.1">
    <property type="nucleotide sequence ID" value="NZ_WEGK01000015.1"/>
</dbReference>
<evidence type="ECO:0000256" key="8">
    <source>
        <dbReference type="ARBA" id="ARBA00022840"/>
    </source>
</evidence>
<dbReference type="GO" id="GO:0004527">
    <property type="term" value="F:exonuclease activity"/>
    <property type="evidence" value="ECO:0007669"/>
    <property type="project" value="UniProtKB-KW"/>
</dbReference>
<comment type="catalytic activity">
    <reaction evidence="12">
        <text>Couples ATP hydrolysis with the unwinding of duplex DNA by translocating in the 3'-5' direction.</text>
        <dbReference type="EC" id="5.6.2.4"/>
    </reaction>
</comment>
<evidence type="ECO:0000256" key="2">
    <source>
        <dbReference type="ARBA" id="ARBA00022722"/>
    </source>
</evidence>
<dbReference type="InterPro" id="IPR038726">
    <property type="entry name" value="PDDEXK_AddAB-type"/>
</dbReference>
<evidence type="ECO:0000256" key="3">
    <source>
        <dbReference type="ARBA" id="ARBA00022741"/>
    </source>
</evidence>
<dbReference type="PROSITE" id="PS51217">
    <property type="entry name" value="UVRD_HELICASE_CTER"/>
    <property type="match status" value="1"/>
</dbReference>
<keyword evidence="5 15" id="KW-0378">Hydrolase</keyword>
<evidence type="ECO:0000259" key="17">
    <source>
        <dbReference type="PROSITE" id="PS51198"/>
    </source>
</evidence>
<feature type="compositionally biased region" description="Basic and acidic residues" evidence="16">
    <location>
        <begin position="566"/>
        <end position="582"/>
    </location>
</feature>
<reference evidence="19 20" key="1">
    <citation type="submission" date="2019-10" db="EMBL/GenBank/DDBJ databases">
        <title>Nocardia macrotermitis sp. nov. and Nocardia aurantia sp. nov., isolated from the gut of fungus growing-termite Macrotermes natalensis.</title>
        <authorList>
            <person name="Benndorf R."/>
            <person name="Schwitalla J."/>
            <person name="Martin K."/>
            <person name="De Beer W."/>
            <person name="Kaster A.-K."/>
            <person name="Vollmers J."/>
            <person name="Poulsen M."/>
            <person name="Beemelmanns C."/>
        </authorList>
    </citation>
    <scope>NUCLEOTIDE SEQUENCE [LARGE SCALE GENOMIC DNA]</scope>
    <source>
        <strain evidence="19 20">RB20</strain>
    </source>
</reference>
<evidence type="ECO:0000256" key="6">
    <source>
        <dbReference type="ARBA" id="ARBA00022806"/>
    </source>
</evidence>
<dbReference type="InterPro" id="IPR011604">
    <property type="entry name" value="PDDEXK-like_dom_sf"/>
</dbReference>
<keyword evidence="4" id="KW-0227">DNA damage</keyword>
<dbReference type="Gene3D" id="1.10.10.160">
    <property type="match status" value="1"/>
</dbReference>
<dbReference type="InterPro" id="IPR013986">
    <property type="entry name" value="DExx_box_DNA_helicase_dom_sf"/>
</dbReference>
<dbReference type="Proteomes" id="UP000438448">
    <property type="component" value="Unassembled WGS sequence"/>
</dbReference>
<dbReference type="GO" id="GO:0000725">
    <property type="term" value="P:recombinational repair"/>
    <property type="evidence" value="ECO:0007669"/>
    <property type="project" value="TreeGrafter"/>
</dbReference>
<evidence type="ECO:0000259" key="18">
    <source>
        <dbReference type="PROSITE" id="PS51217"/>
    </source>
</evidence>
<accession>A0A7K0DAT4</accession>
<evidence type="ECO:0000256" key="15">
    <source>
        <dbReference type="PROSITE-ProRule" id="PRU00560"/>
    </source>
</evidence>
<evidence type="ECO:0000256" key="7">
    <source>
        <dbReference type="ARBA" id="ARBA00022839"/>
    </source>
</evidence>
<comment type="caution">
    <text evidence="19">The sequence shown here is derived from an EMBL/GenBank/DDBJ whole genome shotgun (WGS) entry which is preliminary data.</text>
</comment>
<dbReference type="Pfam" id="PF12705">
    <property type="entry name" value="PDDEXK_1"/>
    <property type="match status" value="1"/>
</dbReference>
<evidence type="ECO:0000256" key="5">
    <source>
        <dbReference type="ARBA" id="ARBA00022801"/>
    </source>
</evidence>
<dbReference type="GO" id="GO:0033202">
    <property type="term" value="C:DNA helicase complex"/>
    <property type="evidence" value="ECO:0007669"/>
    <property type="project" value="TreeGrafter"/>
</dbReference>
<dbReference type="EC" id="5.6.2.4" evidence="13"/>
<protein>
    <recommendedName>
        <fullName evidence="13">DNA 3'-5' helicase</fullName>
        <ecNumber evidence="13">5.6.2.4</ecNumber>
    </recommendedName>
</protein>
<keyword evidence="20" id="KW-1185">Reference proteome</keyword>